<dbReference type="InterPro" id="IPR013424">
    <property type="entry name" value="Ice-binding_C"/>
</dbReference>
<gene>
    <name evidence="2" type="ORF">IPJ38_18580</name>
</gene>
<comment type="caution">
    <text evidence="2">The sequence shown here is derived from an EMBL/GenBank/DDBJ whole genome shotgun (WGS) entry which is preliminary data.</text>
</comment>
<dbReference type="Pfam" id="PF07589">
    <property type="entry name" value="PEP-CTERM"/>
    <property type="match status" value="1"/>
</dbReference>
<dbReference type="NCBIfam" id="TIGR02595">
    <property type="entry name" value="PEP_CTERM"/>
    <property type="match status" value="1"/>
</dbReference>
<reference evidence="2 3" key="1">
    <citation type="submission" date="2020-10" db="EMBL/GenBank/DDBJ databases">
        <title>Connecting structure to function with the recovery of over 1000 high-quality activated sludge metagenome-assembled genomes encoding full-length rRNA genes using long-read sequencing.</title>
        <authorList>
            <person name="Singleton C.M."/>
            <person name="Petriglieri F."/>
            <person name="Kristensen J.M."/>
            <person name="Kirkegaard R.H."/>
            <person name="Michaelsen T.Y."/>
            <person name="Andersen M.H."/>
            <person name="Karst S.M."/>
            <person name="Dueholm M.S."/>
            <person name="Nielsen P.H."/>
            <person name="Albertsen M."/>
        </authorList>
    </citation>
    <scope>NUCLEOTIDE SEQUENCE [LARGE SCALE GENOMIC DNA]</scope>
    <source>
        <strain evidence="2">EsbW_18-Q3-R4-48_BATAC.463</strain>
    </source>
</reference>
<accession>A0A935MS67</accession>
<proteinExistence type="predicted"/>
<name>A0A935MS67_9RHOO</name>
<evidence type="ECO:0000313" key="2">
    <source>
        <dbReference type="EMBL" id="MBK7416808.1"/>
    </source>
</evidence>
<protein>
    <submittedName>
        <fullName evidence="2">PEP-CTERM sorting domain-containing protein</fullName>
    </submittedName>
</protein>
<dbReference type="EMBL" id="JADJMS010000046">
    <property type="protein sequence ID" value="MBK7416808.1"/>
    <property type="molecule type" value="Genomic_DNA"/>
</dbReference>
<evidence type="ECO:0000259" key="1">
    <source>
        <dbReference type="Pfam" id="PF07589"/>
    </source>
</evidence>
<sequence>MSYTSLGLNSAACCSLVAGRSDVTSIVKPIIDGGAGGIYNFRITETSSSQDGEALVVVYSNPALGISTVGILDGFASVLGDTTSISFASALHPLAPGFSAELALGIGFSCCTNQRSTVKVNGTTITDNAGNLDDGDAVADGSLITVGGYDDPYSTLLPGYADDHERYNLAPNIADGSTTIKFDTVNASQDDNIFLAVVRVTGEGNVCTGPNCNTIPEPGSMALVGLALAGLGGLRRKAKRA</sequence>
<dbReference type="Proteomes" id="UP000739411">
    <property type="component" value="Unassembled WGS sequence"/>
</dbReference>
<feature type="domain" description="Ice-binding protein C-terminal" evidence="1">
    <location>
        <begin position="214"/>
        <end position="236"/>
    </location>
</feature>
<organism evidence="2 3">
    <name type="scientific">Candidatus Dechloromonas phosphorivorans</name>
    <dbReference type="NCBI Taxonomy" id="2899244"/>
    <lineage>
        <taxon>Bacteria</taxon>
        <taxon>Pseudomonadati</taxon>
        <taxon>Pseudomonadota</taxon>
        <taxon>Betaproteobacteria</taxon>
        <taxon>Rhodocyclales</taxon>
        <taxon>Azonexaceae</taxon>
        <taxon>Dechloromonas</taxon>
    </lineage>
</organism>
<evidence type="ECO:0000313" key="3">
    <source>
        <dbReference type="Proteomes" id="UP000739411"/>
    </source>
</evidence>
<dbReference type="AlphaFoldDB" id="A0A935MS67"/>